<evidence type="ECO:0000256" key="3">
    <source>
        <dbReference type="SAM" id="SignalP"/>
    </source>
</evidence>
<evidence type="ECO:0000256" key="2">
    <source>
        <dbReference type="ARBA" id="ARBA00022729"/>
    </source>
</evidence>
<feature type="chain" id="PRO_5045417137" evidence="3">
    <location>
        <begin position="20"/>
        <end position="262"/>
    </location>
</feature>
<evidence type="ECO:0000313" key="6">
    <source>
        <dbReference type="Proteomes" id="UP001595962"/>
    </source>
</evidence>
<comment type="similarity">
    <text evidence="1">Belongs to the bacterial solute-binding protein 3 family.</text>
</comment>
<proteinExistence type="inferred from homology"/>
<dbReference type="EMBL" id="JBHSGB010000001">
    <property type="protein sequence ID" value="MFC4653520.1"/>
    <property type="molecule type" value="Genomic_DNA"/>
</dbReference>
<dbReference type="InterPro" id="IPR001638">
    <property type="entry name" value="Solute-binding_3/MltF_N"/>
</dbReference>
<name>A0ABV9JFM4_9GAMM</name>
<reference evidence="6" key="1">
    <citation type="journal article" date="2019" name="Int. J. Syst. Evol. Microbiol.">
        <title>The Global Catalogue of Microorganisms (GCM) 10K type strain sequencing project: providing services to taxonomists for standard genome sequencing and annotation.</title>
        <authorList>
            <consortium name="The Broad Institute Genomics Platform"/>
            <consortium name="The Broad Institute Genome Sequencing Center for Infectious Disease"/>
            <person name="Wu L."/>
            <person name="Ma J."/>
        </authorList>
    </citation>
    <scope>NUCLEOTIDE SEQUENCE [LARGE SCALE GENOMIC DNA]</scope>
    <source>
        <strain evidence="6">DT28</strain>
    </source>
</reference>
<feature type="signal peptide" evidence="3">
    <location>
        <begin position="1"/>
        <end position="19"/>
    </location>
</feature>
<dbReference type="PANTHER" id="PTHR35936:SF35">
    <property type="entry name" value="L-CYSTINE-BINDING PROTEIN TCYJ"/>
    <property type="match status" value="1"/>
</dbReference>
<sequence length="262" mass="29490">MKRLLFIFSLFAFCSAPQAAETVRLRWCLDHFPNVHEFNSSGSKATGPGVEFMQELARRAGVELEMSSKTPSRRCLKAMETGETDLMMNLVMSPAGQNYMWMYDYAGRFTDAAWQRYDDQRPIAQMASLGNFTLVTVRGYGLHPKVKAVVDSLPDRQKVLAPSAELALRMVEKGRVDIALLPGELSKAALNTNPDLKSVVRKRQLPVAADDTQPVYLAFSKKSPHAELRQRLQQSLDSMLQDGSVEHWFGDRVVLRSQSTEY</sequence>
<comment type="caution">
    <text evidence="5">The sequence shown here is derived from an EMBL/GenBank/DDBJ whole genome shotgun (WGS) entry which is preliminary data.</text>
</comment>
<accession>A0ABV9JFM4</accession>
<keyword evidence="6" id="KW-1185">Reference proteome</keyword>
<feature type="domain" description="Solute-binding protein family 3/N-terminal" evidence="4">
    <location>
        <begin position="38"/>
        <end position="246"/>
    </location>
</feature>
<dbReference type="PANTHER" id="PTHR35936">
    <property type="entry name" value="MEMBRANE-BOUND LYTIC MUREIN TRANSGLYCOSYLASE F"/>
    <property type="match status" value="1"/>
</dbReference>
<dbReference type="RefSeq" id="WP_377330882.1">
    <property type="nucleotide sequence ID" value="NZ_JBHSGB010000001.1"/>
</dbReference>
<keyword evidence="2 3" id="KW-0732">Signal</keyword>
<organism evidence="5 6">
    <name type="scientific">Rheinheimera marina</name>
    <dbReference type="NCBI Taxonomy" id="1774958"/>
    <lineage>
        <taxon>Bacteria</taxon>
        <taxon>Pseudomonadati</taxon>
        <taxon>Pseudomonadota</taxon>
        <taxon>Gammaproteobacteria</taxon>
        <taxon>Chromatiales</taxon>
        <taxon>Chromatiaceae</taxon>
        <taxon>Rheinheimera</taxon>
    </lineage>
</organism>
<evidence type="ECO:0000256" key="1">
    <source>
        <dbReference type="ARBA" id="ARBA00010333"/>
    </source>
</evidence>
<dbReference type="SUPFAM" id="SSF53850">
    <property type="entry name" value="Periplasmic binding protein-like II"/>
    <property type="match status" value="1"/>
</dbReference>
<protein>
    <submittedName>
        <fullName evidence="5">Substrate-binding periplasmic protein</fullName>
    </submittedName>
</protein>
<evidence type="ECO:0000313" key="5">
    <source>
        <dbReference type="EMBL" id="MFC4653520.1"/>
    </source>
</evidence>
<dbReference type="Proteomes" id="UP001595962">
    <property type="component" value="Unassembled WGS sequence"/>
</dbReference>
<gene>
    <name evidence="5" type="ORF">ACFO3I_00645</name>
</gene>
<dbReference type="Gene3D" id="3.40.190.10">
    <property type="entry name" value="Periplasmic binding protein-like II"/>
    <property type="match status" value="2"/>
</dbReference>
<dbReference type="Pfam" id="PF00497">
    <property type="entry name" value="SBP_bac_3"/>
    <property type="match status" value="1"/>
</dbReference>
<evidence type="ECO:0000259" key="4">
    <source>
        <dbReference type="Pfam" id="PF00497"/>
    </source>
</evidence>